<dbReference type="InterPro" id="IPR011990">
    <property type="entry name" value="TPR-like_helical_dom_sf"/>
</dbReference>
<dbReference type="Gene3D" id="1.25.40.10">
    <property type="entry name" value="Tetratricopeptide repeat domain"/>
    <property type="match status" value="1"/>
</dbReference>
<dbReference type="AlphaFoldDB" id="A0A545TYE2"/>
<organism evidence="2 3">
    <name type="scientific">Denitrobaculum tricleocarpae</name>
    <dbReference type="NCBI Taxonomy" id="2591009"/>
    <lineage>
        <taxon>Bacteria</taxon>
        <taxon>Pseudomonadati</taxon>
        <taxon>Pseudomonadota</taxon>
        <taxon>Alphaproteobacteria</taxon>
        <taxon>Rhodospirillales</taxon>
        <taxon>Rhodospirillaceae</taxon>
        <taxon>Denitrobaculum</taxon>
    </lineage>
</organism>
<keyword evidence="2" id="KW-0378">Hydrolase</keyword>
<dbReference type="Pfam" id="PF03704">
    <property type="entry name" value="BTAD"/>
    <property type="match status" value="1"/>
</dbReference>
<evidence type="ECO:0000259" key="1">
    <source>
        <dbReference type="SMART" id="SM01043"/>
    </source>
</evidence>
<evidence type="ECO:0000313" key="3">
    <source>
        <dbReference type="Proteomes" id="UP000315252"/>
    </source>
</evidence>
<dbReference type="SMART" id="SM01043">
    <property type="entry name" value="BTAD"/>
    <property type="match status" value="1"/>
</dbReference>
<dbReference type="SUPFAM" id="SSF53474">
    <property type="entry name" value="alpha/beta-Hydrolases"/>
    <property type="match status" value="1"/>
</dbReference>
<dbReference type="InterPro" id="IPR005158">
    <property type="entry name" value="BTAD"/>
</dbReference>
<dbReference type="InterPro" id="IPR000073">
    <property type="entry name" value="AB_hydrolase_1"/>
</dbReference>
<feature type="domain" description="Bacterial transcriptional activator" evidence="1">
    <location>
        <begin position="99"/>
        <end position="238"/>
    </location>
</feature>
<comment type="caution">
    <text evidence="2">The sequence shown here is derived from an EMBL/GenBank/DDBJ whole genome shotgun (WGS) entry which is preliminary data.</text>
</comment>
<dbReference type="Pfam" id="PF00561">
    <property type="entry name" value="Abhydrolase_1"/>
    <property type="match status" value="1"/>
</dbReference>
<sequence>MLAVTLEIKALGFPQFFLDGQKTDLALRKGVALLVYMAEARAPVGRDVLATLLWPDADQEDSRARLRRTLYKVRTAFGADIIEADRDRLQFSRYLEVTCDAYDFEAACNRGEFAAAARCYSSDYLSGFALDDCPEFEDWVFYRREALRSRLINALERLVEESLEEGKNRDAITAATRLLSLDPLSESAQRYLIRAHLKAGNRAAAERQYTICVKLLRDELDVEPAAETTQLLIDPSLRPSRSQVAAVRSQTRYAASGSLHIAYQVIGDGPLDIVLVPGFVSHVERVWEDARCRKFLTALSGIGRLILFDRRGVGLSDRVGAIPSVEATAQDILSVMEAAGSKRALLFGASEGGPGCIQFAADRPDRLAGLILYGSLAKGSRAKDYAFAMSRRQYDVWLERLIQEWGGPAEIAFFAPSFVGDRQAENWWAGLLRSASSPGAIKGVLEALRDIDVRSLLPDITTPTLVLHRRGDRAVRPEAGRYLAQTIPAARFVELEGDDHWFWAGDQDCLLREIKGFAKTLNPSTRTAISVRKRQKA</sequence>
<keyword evidence="3" id="KW-1185">Reference proteome</keyword>
<dbReference type="GO" id="GO:0016787">
    <property type="term" value="F:hydrolase activity"/>
    <property type="evidence" value="ECO:0007669"/>
    <property type="project" value="UniProtKB-KW"/>
</dbReference>
<gene>
    <name evidence="2" type="ORF">FKG95_08490</name>
</gene>
<evidence type="ECO:0000313" key="2">
    <source>
        <dbReference type="EMBL" id="TQV82246.1"/>
    </source>
</evidence>
<dbReference type="SUPFAM" id="SSF48452">
    <property type="entry name" value="TPR-like"/>
    <property type="match status" value="1"/>
</dbReference>
<dbReference type="InterPro" id="IPR036388">
    <property type="entry name" value="WH-like_DNA-bd_sf"/>
</dbReference>
<dbReference type="InterPro" id="IPR051677">
    <property type="entry name" value="AfsR-DnrI-RedD_regulator"/>
</dbReference>
<name>A0A545TYE2_9PROT</name>
<accession>A0A545TYE2</accession>
<dbReference type="PANTHER" id="PTHR35807:SF3">
    <property type="entry name" value="BLL5740 PROTEIN"/>
    <property type="match status" value="1"/>
</dbReference>
<dbReference type="PANTHER" id="PTHR35807">
    <property type="entry name" value="TRANSCRIPTIONAL REGULATOR REDD-RELATED"/>
    <property type="match status" value="1"/>
</dbReference>
<protein>
    <submittedName>
        <fullName evidence="2">Alpha/beta fold hydrolase</fullName>
    </submittedName>
</protein>
<proteinExistence type="predicted"/>
<dbReference type="Gene3D" id="3.40.50.1820">
    <property type="entry name" value="alpha/beta hydrolase"/>
    <property type="match status" value="1"/>
</dbReference>
<dbReference type="Gene3D" id="1.10.10.10">
    <property type="entry name" value="Winged helix-like DNA-binding domain superfamily/Winged helix DNA-binding domain"/>
    <property type="match status" value="1"/>
</dbReference>
<dbReference type="PRINTS" id="PR00111">
    <property type="entry name" value="ABHYDROLASE"/>
</dbReference>
<reference evidence="2 3" key="1">
    <citation type="submission" date="2019-06" db="EMBL/GenBank/DDBJ databases">
        <title>Whole genome sequence for Rhodospirillaceae sp. R148.</title>
        <authorList>
            <person name="Wang G."/>
        </authorList>
    </citation>
    <scope>NUCLEOTIDE SEQUENCE [LARGE SCALE GENOMIC DNA]</scope>
    <source>
        <strain evidence="2 3">R148</strain>
    </source>
</reference>
<dbReference type="OrthoDB" id="27092at2"/>
<dbReference type="EMBL" id="VHSH01000002">
    <property type="protein sequence ID" value="TQV82246.1"/>
    <property type="molecule type" value="Genomic_DNA"/>
</dbReference>
<dbReference type="InterPro" id="IPR029058">
    <property type="entry name" value="AB_hydrolase_fold"/>
</dbReference>
<dbReference type="Proteomes" id="UP000315252">
    <property type="component" value="Unassembled WGS sequence"/>
</dbReference>